<evidence type="ECO:0000313" key="3">
    <source>
        <dbReference type="Proteomes" id="UP000245667"/>
    </source>
</evidence>
<gene>
    <name evidence="1" type="ORF">HZY62_01260</name>
    <name evidence="2" type="ORF">LX92_01122</name>
</gene>
<keyword evidence="4" id="KW-1185">Reference proteome</keyword>
<evidence type="ECO:0000313" key="1">
    <source>
        <dbReference type="EMBL" id="MBD1259201.1"/>
    </source>
</evidence>
<accession>A0A316E292</accession>
<dbReference type="Proteomes" id="UP000245667">
    <property type="component" value="Unassembled WGS sequence"/>
</dbReference>
<dbReference type="OrthoDB" id="1445945at2"/>
<organism evidence="2 3">
    <name type="scientific">Maribacter polysiphoniae</name>
    <dbReference type="NCBI Taxonomy" id="429344"/>
    <lineage>
        <taxon>Bacteria</taxon>
        <taxon>Pseudomonadati</taxon>
        <taxon>Bacteroidota</taxon>
        <taxon>Flavobacteriia</taxon>
        <taxon>Flavobacteriales</taxon>
        <taxon>Flavobacteriaceae</taxon>
        <taxon>Maribacter</taxon>
    </lineage>
</organism>
<evidence type="ECO:0000313" key="4">
    <source>
        <dbReference type="Proteomes" id="UP000651837"/>
    </source>
</evidence>
<proteinExistence type="predicted"/>
<dbReference type="RefSeq" id="WP_109649302.1">
    <property type="nucleotide sequence ID" value="NZ_JACWLN010000001.1"/>
</dbReference>
<sequence>MLERKLLLLFFVFATPFLRAQDDCILGVGITPDSTLVEIFQLNEEQTEKVRNWSAELKYRNELLNNQADNLLKRHPQNSPGELGVLAEKYKVISDSMEIVQRLVDIRTLKVFNEKQYELYLNLCEKAYRQPYRVVPTNYRDSIPDK</sequence>
<name>A0A316E292_9FLAO</name>
<evidence type="ECO:0008006" key="5">
    <source>
        <dbReference type="Google" id="ProtNLM"/>
    </source>
</evidence>
<dbReference type="AlphaFoldDB" id="A0A316E292"/>
<comment type="caution">
    <text evidence="2">The sequence shown here is derived from an EMBL/GenBank/DDBJ whole genome shotgun (WGS) entry which is preliminary data.</text>
</comment>
<protein>
    <recommendedName>
        <fullName evidence="5">Heavy-metal resistance protein</fullName>
    </recommendedName>
</protein>
<reference evidence="1 4" key="2">
    <citation type="submission" date="2020-07" db="EMBL/GenBank/DDBJ databases">
        <title>The draft genome sequence of Maribacter polysiphoniae KCTC 22021.</title>
        <authorList>
            <person name="Mu L."/>
        </authorList>
    </citation>
    <scope>NUCLEOTIDE SEQUENCE [LARGE SCALE GENOMIC DNA]</scope>
    <source>
        <strain evidence="1 4">KCTC 22021</strain>
    </source>
</reference>
<reference evidence="2 3" key="1">
    <citation type="submission" date="2018-05" db="EMBL/GenBank/DDBJ databases">
        <title>Genomic Encyclopedia of Archaeal and Bacterial Type Strains, Phase II (KMG-II): from individual species to whole genera.</title>
        <authorList>
            <person name="Goeker M."/>
        </authorList>
    </citation>
    <scope>NUCLEOTIDE SEQUENCE [LARGE SCALE GENOMIC DNA]</scope>
    <source>
        <strain evidence="2 3">DSM 23514</strain>
    </source>
</reference>
<dbReference type="EMBL" id="QGGQ01000002">
    <property type="protein sequence ID" value="PWK24757.1"/>
    <property type="molecule type" value="Genomic_DNA"/>
</dbReference>
<evidence type="ECO:0000313" key="2">
    <source>
        <dbReference type="EMBL" id="PWK24757.1"/>
    </source>
</evidence>
<dbReference type="EMBL" id="JACWLN010000001">
    <property type="protein sequence ID" value="MBD1259201.1"/>
    <property type="molecule type" value="Genomic_DNA"/>
</dbReference>
<dbReference type="Proteomes" id="UP000651837">
    <property type="component" value="Unassembled WGS sequence"/>
</dbReference>